<keyword evidence="1" id="KW-0472">Membrane</keyword>
<evidence type="ECO:0000256" key="1">
    <source>
        <dbReference type="SAM" id="Phobius"/>
    </source>
</evidence>
<reference evidence="2" key="1">
    <citation type="submission" date="2021-12" db="EMBL/GenBank/DDBJ databases">
        <title>Alicyclobacillaceae gen. nov., sp. nov., isolated from chalcocite enrichment system.</title>
        <authorList>
            <person name="Jiang Z."/>
        </authorList>
    </citation>
    <scope>NUCLEOTIDE SEQUENCE</scope>
    <source>
        <strain evidence="2">MYW30-H2</strain>
    </source>
</reference>
<dbReference type="RefSeq" id="WP_347438865.1">
    <property type="nucleotide sequence ID" value="NZ_CP089291.1"/>
</dbReference>
<gene>
    <name evidence="2" type="ORF">LSG31_08400</name>
</gene>
<evidence type="ECO:0000313" key="2">
    <source>
        <dbReference type="EMBL" id="UOF92179.1"/>
    </source>
</evidence>
<organism evidence="2 3">
    <name type="scientific">Fodinisporobacter ferrooxydans</name>
    <dbReference type="NCBI Taxonomy" id="2901836"/>
    <lineage>
        <taxon>Bacteria</taxon>
        <taxon>Bacillati</taxon>
        <taxon>Bacillota</taxon>
        <taxon>Bacilli</taxon>
        <taxon>Bacillales</taxon>
        <taxon>Alicyclobacillaceae</taxon>
        <taxon>Fodinisporobacter</taxon>
    </lineage>
</organism>
<name>A0ABY4CQE0_9BACL</name>
<dbReference type="Proteomes" id="UP000830167">
    <property type="component" value="Chromosome"/>
</dbReference>
<evidence type="ECO:0000313" key="3">
    <source>
        <dbReference type="Proteomes" id="UP000830167"/>
    </source>
</evidence>
<keyword evidence="3" id="KW-1185">Reference proteome</keyword>
<sequence length="58" mass="6412">MPAIFWSVMIVCAIAVTVAGIVLLKKQKTFAGILILTFGIPILTFITVQYLAHLYPFD</sequence>
<protein>
    <recommendedName>
        <fullName evidence="4">Exosortase</fullName>
    </recommendedName>
</protein>
<evidence type="ECO:0008006" key="4">
    <source>
        <dbReference type="Google" id="ProtNLM"/>
    </source>
</evidence>
<feature type="transmembrane region" description="Helical" evidence="1">
    <location>
        <begin position="31"/>
        <end position="52"/>
    </location>
</feature>
<accession>A0ABY4CQE0</accession>
<feature type="transmembrane region" description="Helical" evidence="1">
    <location>
        <begin position="6"/>
        <end position="24"/>
    </location>
</feature>
<keyword evidence="1" id="KW-0812">Transmembrane</keyword>
<dbReference type="EMBL" id="CP089291">
    <property type="protein sequence ID" value="UOF92179.1"/>
    <property type="molecule type" value="Genomic_DNA"/>
</dbReference>
<proteinExistence type="predicted"/>
<keyword evidence="1" id="KW-1133">Transmembrane helix</keyword>